<dbReference type="SUPFAM" id="SSF47473">
    <property type="entry name" value="EF-hand"/>
    <property type="match status" value="2"/>
</dbReference>
<dbReference type="Gene3D" id="1.10.238.230">
    <property type="match status" value="1"/>
</dbReference>
<dbReference type="VEuPathDB" id="VectorBase:GPAI002991"/>
<evidence type="ECO:0000313" key="3">
    <source>
        <dbReference type="EnsemblMetazoa" id="GPAI002991-PA"/>
    </source>
</evidence>
<dbReference type="FunFam" id="1.10.238.10:FF:000628">
    <property type="entry name" value="Serine/threonine-protein phosphatase 2A regulatory subunit B'' subunit beta"/>
    <property type="match status" value="1"/>
</dbReference>
<organism evidence="3 4">
    <name type="scientific">Glossina pallidipes</name>
    <name type="common">Tsetse fly</name>
    <dbReference type="NCBI Taxonomy" id="7398"/>
    <lineage>
        <taxon>Eukaryota</taxon>
        <taxon>Metazoa</taxon>
        <taxon>Ecdysozoa</taxon>
        <taxon>Arthropoda</taxon>
        <taxon>Hexapoda</taxon>
        <taxon>Insecta</taxon>
        <taxon>Pterygota</taxon>
        <taxon>Neoptera</taxon>
        <taxon>Endopterygota</taxon>
        <taxon>Diptera</taxon>
        <taxon>Brachycera</taxon>
        <taxon>Muscomorpha</taxon>
        <taxon>Hippoboscoidea</taxon>
        <taxon>Glossinidae</taxon>
        <taxon>Glossina</taxon>
    </lineage>
</organism>
<dbReference type="InterPro" id="IPR018247">
    <property type="entry name" value="EF_Hand_1_Ca_BS"/>
</dbReference>
<name>A0A1A9Z3T4_GLOPL</name>
<protein>
    <recommendedName>
        <fullName evidence="2">EF-hand domain-containing protein</fullName>
    </recommendedName>
</protein>
<dbReference type="InterPro" id="IPR048855">
    <property type="entry name" value="P2R3A_B_D_EF-hand"/>
</dbReference>
<dbReference type="GO" id="GO:0000159">
    <property type="term" value="C:protein phosphatase type 2A complex"/>
    <property type="evidence" value="ECO:0007669"/>
    <property type="project" value="TreeGrafter"/>
</dbReference>
<keyword evidence="1" id="KW-0106">Calcium</keyword>
<keyword evidence="4" id="KW-1185">Reference proteome</keyword>
<dbReference type="Pfam" id="PF13499">
    <property type="entry name" value="EF-hand_7"/>
    <property type="match status" value="1"/>
</dbReference>
<dbReference type="GO" id="GO:0005509">
    <property type="term" value="F:calcium ion binding"/>
    <property type="evidence" value="ECO:0007669"/>
    <property type="project" value="InterPro"/>
</dbReference>
<dbReference type="InterPro" id="IPR002048">
    <property type="entry name" value="EF_hand_dom"/>
</dbReference>
<evidence type="ECO:0000313" key="4">
    <source>
        <dbReference type="Proteomes" id="UP000092445"/>
    </source>
</evidence>
<dbReference type="PANTHER" id="PTHR14095:SF0">
    <property type="entry name" value="MIP22305P"/>
    <property type="match status" value="1"/>
</dbReference>
<dbReference type="GO" id="GO:0019888">
    <property type="term" value="F:protein phosphatase regulator activity"/>
    <property type="evidence" value="ECO:0007669"/>
    <property type="project" value="TreeGrafter"/>
</dbReference>
<dbReference type="AlphaFoldDB" id="A0A1A9Z3T4"/>
<proteinExistence type="predicted"/>
<dbReference type="STRING" id="7398.A0A1A9Z3T4"/>
<feature type="domain" description="EF-hand" evidence="2">
    <location>
        <begin position="193"/>
        <end position="228"/>
    </location>
</feature>
<dbReference type="Gene3D" id="1.10.238.10">
    <property type="entry name" value="EF-hand"/>
    <property type="match status" value="1"/>
</dbReference>
<dbReference type="Pfam" id="PF21161">
    <property type="entry name" value="P2R3B_EF-hand"/>
    <property type="match status" value="1"/>
</dbReference>
<dbReference type="PROSITE" id="PS00018">
    <property type="entry name" value="EF_HAND_1"/>
    <property type="match status" value="1"/>
</dbReference>
<dbReference type="PANTHER" id="PTHR14095">
    <property type="entry name" value="PHOSPHATASE 2A REGULATORY SUBUNIT-RELATED"/>
    <property type="match status" value="1"/>
</dbReference>
<dbReference type="Proteomes" id="UP000092445">
    <property type="component" value="Unassembled WGS sequence"/>
</dbReference>
<accession>A0A1A9Z3T4</accession>
<dbReference type="PROSITE" id="PS50222">
    <property type="entry name" value="EF_HAND_2"/>
    <property type="match status" value="1"/>
</dbReference>
<dbReference type="InterPro" id="IPR011992">
    <property type="entry name" value="EF-hand-dom_pair"/>
</dbReference>
<reference evidence="3" key="2">
    <citation type="submission" date="2020-05" db="UniProtKB">
        <authorList>
            <consortium name="EnsemblMetazoa"/>
        </authorList>
    </citation>
    <scope>IDENTIFICATION</scope>
    <source>
        <strain evidence="3">IAEA</strain>
    </source>
</reference>
<dbReference type="EnsemblMetazoa" id="GPAI002991-RA">
    <property type="protein sequence ID" value="GPAI002991-PA"/>
    <property type="gene ID" value="GPAI002991"/>
</dbReference>
<sequence>FYFPHGKPQPTIALERTLRGILSAFDTFPNNQVTKDELPRILKICGLPYYWRMPVMVFCQQHNSGLVERQRFVEFWKHWSGKISIAELKKSDLLEIITLLEEEDDINQIMAFFSYEHFYVIYCKFWELDKDHDLLINQDDLSRHSDHALSSRIVERIFSGCVTRNDNRKTPDDEPKMSYTDFVWFLLSEEDKRTPTAIEYWFRCMDLDGDGVLSMYELEYFYEEQQQRMESIGIESLPFEDCLCQMLDMIKPQNRDAITLGDLKRCKMTHVFFDTFFNLEKYLDHEQRDPFATQRDEYGSDWDRFAAQEYELLITEEND</sequence>
<evidence type="ECO:0000256" key="1">
    <source>
        <dbReference type="ARBA" id="ARBA00022837"/>
    </source>
</evidence>
<dbReference type="CDD" id="cd21504">
    <property type="entry name" value="PPP2R3A_B-like"/>
    <property type="match status" value="1"/>
</dbReference>
<evidence type="ECO:0000259" key="2">
    <source>
        <dbReference type="PROSITE" id="PS50222"/>
    </source>
</evidence>
<reference evidence="4" key="1">
    <citation type="submission" date="2014-03" db="EMBL/GenBank/DDBJ databases">
        <authorList>
            <person name="Aksoy S."/>
            <person name="Warren W."/>
            <person name="Wilson R.K."/>
        </authorList>
    </citation>
    <scope>NUCLEOTIDE SEQUENCE [LARGE SCALE GENOMIC DNA]</scope>
    <source>
        <strain evidence="4">IAEA</strain>
    </source>
</reference>